<protein>
    <recommendedName>
        <fullName evidence="4">Lipoprotein</fullName>
    </recommendedName>
</protein>
<evidence type="ECO:0000313" key="2">
    <source>
        <dbReference type="EMBL" id="MBS0125199.1"/>
    </source>
</evidence>
<dbReference type="Proteomes" id="UP000681356">
    <property type="component" value="Unassembled WGS sequence"/>
</dbReference>
<organism evidence="2 3">
    <name type="scientific">Thetidibacter halocola</name>
    <dbReference type="NCBI Taxonomy" id="2827239"/>
    <lineage>
        <taxon>Bacteria</taxon>
        <taxon>Pseudomonadati</taxon>
        <taxon>Pseudomonadota</taxon>
        <taxon>Alphaproteobacteria</taxon>
        <taxon>Rhodobacterales</taxon>
        <taxon>Roseobacteraceae</taxon>
        <taxon>Thetidibacter</taxon>
    </lineage>
</organism>
<evidence type="ECO:0000256" key="1">
    <source>
        <dbReference type="SAM" id="SignalP"/>
    </source>
</evidence>
<evidence type="ECO:0000313" key="3">
    <source>
        <dbReference type="Proteomes" id="UP000681356"/>
    </source>
</evidence>
<proteinExistence type="predicted"/>
<feature type="chain" id="PRO_5035308277" description="Lipoprotein" evidence="1">
    <location>
        <begin position="24"/>
        <end position="175"/>
    </location>
</feature>
<dbReference type="PROSITE" id="PS51257">
    <property type="entry name" value="PROKAR_LIPOPROTEIN"/>
    <property type="match status" value="1"/>
</dbReference>
<feature type="signal peptide" evidence="1">
    <location>
        <begin position="1"/>
        <end position="23"/>
    </location>
</feature>
<dbReference type="RefSeq" id="WP_212537155.1">
    <property type="nucleotide sequence ID" value="NZ_JAGTUU010000005.1"/>
</dbReference>
<accession>A0A8J7WHL8</accession>
<comment type="caution">
    <text evidence="2">The sequence shown here is derived from an EMBL/GenBank/DDBJ whole genome shotgun (WGS) entry which is preliminary data.</text>
</comment>
<reference evidence="2" key="1">
    <citation type="submission" date="2021-04" db="EMBL/GenBank/DDBJ databases">
        <authorList>
            <person name="Yoon J."/>
        </authorList>
    </citation>
    <scope>NUCLEOTIDE SEQUENCE</scope>
    <source>
        <strain evidence="2">KMU-90</strain>
    </source>
</reference>
<gene>
    <name evidence="2" type="ORF">KB874_13995</name>
</gene>
<sequence length="175" mass="18865">MCVLFRHAVIRLATLLALVPLLAGCALDTEDGLRDYLRGWVFLAQTRHFTSKSECTVAVFDLASDSLRSTAPVQVTEFRQALVYLRQDRAVWFDMPGISPHDISRAVMSLDLPSGLGLLSSGVGPATGCIADPAVSNGFYSVMTSGLSVTLYDPAANALILLYPPEHLLLVLRGS</sequence>
<keyword evidence="1" id="KW-0732">Signal</keyword>
<keyword evidence="3" id="KW-1185">Reference proteome</keyword>
<dbReference type="AlphaFoldDB" id="A0A8J7WHL8"/>
<dbReference type="EMBL" id="JAGTUU010000005">
    <property type="protein sequence ID" value="MBS0125199.1"/>
    <property type="molecule type" value="Genomic_DNA"/>
</dbReference>
<name>A0A8J7WHL8_9RHOB</name>
<evidence type="ECO:0008006" key="4">
    <source>
        <dbReference type="Google" id="ProtNLM"/>
    </source>
</evidence>